<reference evidence="3 4" key="1">
    <citation type="submission" date="2016-08" db="EMBL/GenBank/DDBJ databases">
        <authorList>
            <person name="Seilhamer J.J."/>
        </authorList>
    </citation>
    <scope>NUCLEOTIDE SEQUENCE [LARGE SCALE GENOMIC DNA]</scope>
    <source>
        <strain evidence="3 4">KCTC 42603</strain>
    </source>
</reference>
<name>A0A1E7ZAS0_9ALTE</name>
<sequence length="294" mass="32295">MFYLSAVTVLWALSFSLIGVYLSGQVDSYFAVLTRIVLAGALFLPFLRLGGLPRPFILGMLGVGASQFGITYVCLYQSFTYLTVPEVLLFTIFTPLYVSLFNDILARRLSVPGLVCTAIAVAGAAVIRYDDVSSNYVTGFLILQVANLTFAIGQVGYARLMRHYQPKTPPWRSFALFFIGALIVVLPSWLMFGDADKLPSTTTHWTVLIWLGVVASGLGFYFWNLGAVKVDAGTLGIMNNALIPAGLIINVLVWNRDADLVRLCLGGGIIVASLLINAQWNKRLRLSQQQAERR</sequence>
<dbReference type="GO" id="GO:0016020">
    <property type="term" value="C:membrane"/>
    <property type="evidence" value="ECO:0007669"/>
    <property type="project" value="InterPro"/>
</dbReference>
<keyword evidence="1" id="KW-0812">Transmembrane</keyword>
<evidence type="ECO:0000259" key="2">
    <source>
        <dbReference type="Pfam" id="PF00892"/>
    </source>
</evidence>
<organism evidence="3 4">
    <name type="scientific">Alteromonas confluentis</name>
    <dbReference type="NCBI Taxonomy" id="1656094"/>
    <lineage>
        <taxon>Bacteria</taxon>
        <taxon>Pseudomonadati</taxon>
        <taxon>Pseudomonadota</taxon>
        <taxon>Gammaproteobacteria</taxon>
        <taxon>Alteromonadales</taxon>
        <taxon>Alteromonadaceae</taxon>
        <taxon>Alteromonas/Salinimonas group</taxon>
        <taxon>Alteromonas</taxon>
    </lineage>
</organism>
<dbReference type="EMBL" id="MDHN01000028">
    <property type="protein sequence ID" value="OFC70552.1"/>
    <property type="molecule type" value="Genomic_DNA"/>
</dbReference>
<feature type="transmembrane region" description="Helical" evidence="1">
    <location>
        <begin position="110"/>
        <end position="129"/>
    </location>
</feature>
<keyword evidence="4" id="KW-1185">Reference proteome</keyword>
<feature type="transmembrane region" description="Helical" evidence="1">
    <location>
        <begin position="235"/>
        <end position="254"/>
    </location>
</feature>
<feature type="transmembrane region" description="Helical" evidence="1">
    <location>
        <begin position="135"/>
        <end position="153"/>
    </location>
</feature>
<dbReference type="InterPro" id="IPR037185">
    <property type="entry name" value="EmrE-like"/>
</dbReference>
<evidence type="ECO:0000256" key="1">
    <source>
        <dbReference type="SAM" id="Phobius"/>
    </source>
</evidence>
<dbReference type="PANTHER" id="PTHR22911:SF130">
    <property type="entry name" value="BIOTIN TRANSPORTER"/>
    <property type="match status" value="1"/>
</dbReference>
<dbReference type="OrthoDB" id="1412048at2"/>
<keyword evidence="1" id="KW-1133">Transmembrane helix</keyword>
<protein>
    <recommendedName>
        <fullName evidence="2">EamA domain-containing protein</fullName>
    </recommendedName>
</protein>
<dbReference type="Pfam" id="PF00892">
    <property type="entry name" value="EamA"/>
    <property type="match status" value="2"/>
</dbReference>
<dbReference type="SUPFAM" id="SSF103481">
    <property type="entry name" value="Multidrug resistance efflux transporter EmrE"/>
    <property type="match status" value="2"/>
</dbReference>
<feature type="transmembrane region" description="Helical" evidence="1">
    <location>
        <begin position="174"/>
        <end position="192"/>
    </location>
</feature>
<dbReference type="Proteomes" id="UP000175691">
    <property type="component" value="Unassembled WGS sequence"/>
</dbReference>
<proteinExistence type="predicted"/>
<dbReference type="InterPro" id="IPR000620">
    <property type="entry name" value="EamA_dom"/>
</dbReference>
<dbReference type="AlphaFoldDB" id="A0A1E7ZAS0"/>
<evidence type="ECO:0000313" key="4">
    <source>
        <dbReference type="Proteomes" id="UP000175691"/>
    </source>
</evidence>
<evidence type="ECO:0000313" key="3">
    <source>
        <dbReference type="EMBL" id="OFC70552.1"/>
    </source>
</evidence>
<feature type="transmembrane region" description="Helical" evidence="1">
    <location>
        <begin position="204"/>
        <end position="223"/>
    </location>
</feature>
<accession>A0A1E7ZAS0</accession>
<keyword evidence="1" id="KW-0472">Membrane</keyword>
<feature type="domain" description="EamA" evidence="2">
    <location>
        <begin position="2"/>
        <end position="127"/>
    </location>
</feature>
<dbReference type="RefSeq" id="WP_070125625.1">
    <property type="nucleotide sequence ID" value="NZ_MDHN01000028.1"/>
</dbReference>
<feature type="domain" description="EamA" evidence="2">
    <location>
        <begin position="155"/>
        <end position="277"/>
    </location>
</feature>
<dbReference type="STRING" id="1656094.BFC18_12395"/>
<feature type="transmembrane region" description="Helical" evidence="1">
    <location>
        <begin position="260"/>
        <end position="280"/>
    </location>
</feature>
<feature type="transmembrane region" description="Helical" evidence="1">
    <location>
        <begin position="56"/>
        <end position="73"/>
    </location>
</feature>
<feature type="transmembrane region" description="Helical" evidence="1">
    <location>
        <begin position="29"/>
        <end position="49"/>
    </location>
</feature>
<feature type="transmembrane region" description="Helical" evidence="1">
    <location>
        <begin position="79"/>
        <end position="98"/>
    </location>
</feature>
<gene>
    <name evidence="3" type="ORF">BFC18_12395</name>
</gene>
<dbReference type="PANTHER" id="PTHR22911">
    <property type="entry name" value="ACYL-MALONYL CONDENSING ENZYME-RELATED"/>
    <property type="match status" value="1"/>
</dbReference>
<comment type="caution">
    <text evidence="3">The sequence shown here is derived from an EMBL/GenBank/DDBJ whole genome shotgun (WGS) entry which is preliminary data.</text>
</comment>